<dbReference type="GO" id="GO:0006139">
    <property type="term" value="P:nucleobase-containing compound metabolic process"/>
    <property type="evidence" value="ECO:0007669"/>
    <property type="project" value="InterPro"/>
</dbReference>
<evidence type="ECO:0000259" key="1">
    <source>
        <dbReference type="SMART" id="SM00474"/>
    </source>
</evidence>
<sequence>MGSMNILNAPVYSLNYYNIDELLKRENQTESENNIDTNDTQIENAKECEANLKEVNTNDISNDDIKNINITFLQNKSELLQACQFIKTIIENQTDLVVAFDTEFYRRKTYWPILCLIQIRIKDFVFIIDCQEISIKGTFLEEIFSNEDIVKVCHACEQDIAILQSENIEINNCFDSQVGAMFVKFGHAISYQDLIDKILNVKIKKEFQDSNWNLRPIPQHLIEYAAKDVIYLYDCFTKLKKTLNSLGRFSWAMSETERKINTRGKNKTRLHKWRDTIAEEKNIPPSWLIDNKVMHSLCCLSNPCLDSVKKLLPKKLHTDLPHVLEILKAMPKNKSNIDITKSSVISLVVRIISNEELIPPSLICDSETIRYISCHMKVPEHLTGWRYEIFGKKIETFLKGKSKIGMKYNRLVIK</sequence>
<keyword evidence="3" id="KW-1185">Reference proteome</keyword>
<dbReference type="SUPFAM" id="SSF53098">
    <property type="entry name" value="Ribonuclease H-like"/>
    <property type="match status" value="1"/>
</dbReference>
<dbReference type="SMART" id="SM00474">
    <property type="entry name" value="35EXOc"/>
    <property type="match status" value="1"/>
</dbReference>
<organism evidence="2 3">
    <name type="scientific">Candidatus Nesciobacter abundans</name>
    <dbReference type="NCBI Taxonomy" id="2601668"/>
    <lineage>
        <taxon>Bacteria</taxon>
        <taxon>Pseudomonadati</taxon>
        <taxon>Pseudomonadota</taxon>
        <taxon>Alphaproteobacteria</taxon>
        <taxon>Holosporales</taxon>
        <taxon>Holosporaceae</taxon>
        <taxon>Candidatus Nesciobacter</taxon>
    </lineage>
</organism>
<dbReference type="OrthoDB" id="9800549at2"/>
<dbReference type="InterPro" id="IPR010997">
    <property type="entry name" value="HRDC-like_sf"/>
</dbReference>
<dbReference type="InterPro" id="IPR036397">
    <property type="entry name" value="RNaseH_sf"/>
</dbReference>
<dbReference type="AlphaFoldDB" id="A0A5C0UHP6"/>
<feature type="domain" description="3'-5' exonuclease" evidence="1">
    <location>
        <begin position="70"/>
        <end position="244"/>
    </location>
</feature>
<dbReference type="GO" id="GO:0003676">
    <property type="term" value="F:nucleic acid binding"/>
    <property type="evidence" value="ECO:0007669"/>
    <property type="project" value="InterPro"/>
</dbReference>
<accession>A0A5C0UHP6</accession>
<dbReference type="Proteomes" id="UP000324924">
    <property type="component" value="Chromosome"/>
</dbReference>
<dbReference type="InterPro" id="IPR012337">
    <property type="entry name" value="RNaseH-like_sf"/>
</dbReference>
<proteinExistence type="predicted"/>
<reference evidence="2 3" key="1">
    <citation type="submission" date="2019-08" db="EMBL/GenBank/DDBJ databases">
        <title>Highly reduced genomes of protist endosymbionts show evolutionary convergence.</title>
        <authorList>
            <person name="George E."/>
            <person name="Husnik F."/>
            <person name="Tashyreva D."/>
            <person name="Prokopchuk G."/>
            <person name="Horak A."/>
            <person name="Kwong W.K."/>
            <person name="Lukes J."/>
            <person name="Keeling P.J."/>
        </authorList>
    </citation>
    <scope>NUCLEOTIDE SEQUENCE [LARGE SCALE GENOMIC DNA]</scope>
    <source>
        <strain evidence="2">1604HC</strain>
    </source>
</reference>
<dbReference type="InterPro" id="IPR051086">
    <property type="entry name" value="RNase_D-like"/>
</dbReference>
<protein>
    <submittedName>
        <fullName evidence="2">Ribonuclease D</fullName>
    </submittedName>
</protein>
<dbReference type="CDD" id="cd06142">
    <property type="entry name" value="RNaseD_exo"/>
    <property type="match status" value="1"/>
</dbReference>
<dbReference type="KEGG" id="nabu:FZC36_02660"/>
<dbReference type="SUPFAM" id="SSF47819">
    <property type="entry name" value="HRDC-like"/>
    <property type="match status" value="2"/>
</dbReference>
<dbReference type="Pfam" id="PF01612">
    <property type="entry name" value="DNA_pol_A_exo1"/>
    <property type="match status" value="1"/>
</dbReference>
<evidence type="ECO:0000313" key="2">
    <source>
        <dbReference type="EMBL" id="QEK39309.1"/>
    </source>
</evidence>
<dbReference type="GO" id="GO:0008408">
    <property type="term" value="F:3'-5' exonuclease activity"/>
    <property type="evidence" value="ECO:0007669"/>
    <property type="project" value="InterPro"/>
</dbReference>
<dbReference type="GO" id="GO:0000166">
    <property type="term" value="F:nucleotide binding"/>
    <property type="evidence" value="ECO:0007669"/>
    <property type="project" value="InterPro"/>
</dbReference>
<dbReference type="Gene3D" id="3.30.420.10">
    <property type="entry name" value="Ribonuclease H-like superfamily/Ribonuclease H"/>
    <property type="match status" value="1"/>
</dbReference>
<gene>
    <name evidence="2" type="ORF">FZC36_02660</name>
</gene>
<dbReference type="EMBL" id="CP043314">
    <property type="protein sequence ID" value="QEK39309.1"/>
    <property type="molecule type" value="Genomic_DNA"/>
</dbReference>
<dbReference type="InterPro" id="IPR002562">
    <property type="entry name" value="3'-5'_exonuclease_dom"/>
</dbReference>
<evidence type="ECO:0000313" key="3">
    <source>
        <dbReference type="Proteomes" id="UP000324924"/>
    </source>
</evidence>
<dbReference type="PANTHER" id="PTHR47649">
    <property type="entry name" value="RIBONUCLEASE D"/>
    <property type="match status" value="1"/>
</dbReference>
<name>A0A5C0UHP6_9PROT</name>
<dbReference type="PANTHER" id="PTHR47649:SF1">
    <property type="entry name" value="RIBONUCLEASE D"/>
    <property type="match status" value="1"/>
</dbReference>